<evidence type="ECO:0000256" key="1">
    <source>
        <dbReference type="SAM" id="MobiDB-lite"/>
    </source>
</evidence>
<name>A0A139HXE4_9PEZI</name>
<sequence>MICSPGHPFAIRSREILRHVQSSTRCPKQHANPSIVRTLPHLRIMAPQQESEKTGDGDGDGDGDHKDVTNDDLFSHMGSHFKDSRDWKHDYPKEVKLPEK</sequence>
<evidence type="ECO:0000313" key="3">
    <source>
        <dbReference type="Proteomes" id="UP000073492"/>
    </source>
</evidence>
<feature type="compositionally biased region" description="Basic and acidic residues" evidence="1">
    <location>
        <begin position="80"/>
        <end position="100"/>
    </location>
</feature>
<dbReference type="AlphaFoldDB" id="A0A139HXE4"/>
<reference evidence="2 3" key="1">
    <citation type="submission" date="2015-07" db="EMBL/GenBank/DDBJ databases">
        <title>Comparative genomics of the Sigatoka disease complex on banana suggests a link between parallel evolutionary changes in Pseudocercospora fijiensis and Pseudocercospora eumusae and increased virulence on the banana host.</title>
        <authorList>
            <person name="Chang T.-C."/>
            <person name="Salvucci A."/>
            <person name="Crous P.W."/>
            <person name="Stergiopoulos I."/>
        </authorList>
    </citation>
    <scope>NUCLEOTIDE SEQUENCE [LARGE SCALE GENOMIC DNA]</scope>
    <source>
        <strain evidence="2 3">CBS 116634</strain>
    </source>
</reference>
<feature type="region of interest" description="Disordered" evidence="1">
    <location>
        <begin position="20"/>
        <end position="100"/>
    </location>
</feature>
<comment type="caution">
    <text evidence="2">The sequence shown here is derived from an EMBL/GenBank/DDBJ whole genome shotgun (WGS) entry which is preliminary data.</text>
</comment>
<keyword evidence="3" id="KW-1185">Reference proteome</keyword>
<dbReference type="Proteomes" id="UP000073492">
    <property type="component" value="Unassembled WGS sequence"/>
</dbReference>
<accession>A0A139HXE4</accession>
<protein>
    <submittedName>
        <fullName evidence="2">Uncharacterized protein</fullName>
    </submittedName>
</protein>
<dbReference type="EMBL" id="LFZO01000546">
    <property type="protein sequence ID" value="KXT07059.1"/>
    <property type="molecule type" value="Genomic_DNA"/>
</dbReference>
<feature type="compositionally biased region" description="Basic and acidic residues" evidence="1">
    <location>
        <begin position="50"/>
        <end position="69"/>
    </location>
</feature>
<proteinExistence type="predicted"/>
<gene>
    <name evidence="2" type="ORF">AC579_5871</name>
</gene>
<evidence type="ECO:0000313" key="2">
    <source>
        <dbReference type="EMBL" id="KXT07059.1"/>
    </source>
</evidence>
<organism evidence="2 3">
    <name type="scientific">Pseudocercospora musae</name>
    <dbReference type="NCBI Taxonomy" id="113226"/>
    <lineage>
        <taxon>Eukaryota</taxon>
        <taxon>Fungi</taxon>
        <taxon>Dikarya</taxon>
        <taxon>Ascomycota</taxon>
        <taxon>Pezizomycotina</taxon>
        <taxon>Dothideomycetes</taxon>
        <taxon>Dothideomycetidae</taxon>
        <taxon>Mycosphaerellales</taxon>
        <taxon>Mycosphaerellaceae</taxon>
        <taxon>Pseudocercospora</taxon>
    </lineage>
</organism>